<evidence type="ECO:0000256" key="1">
    <source>
        <dbReference type="SAM" id="Phobius"/>
    </source>
</evidence>
<proteinExistence type="predicted"/>
<keyword evidence="1" id="KW-0812">Transmembrane</keyword>
<accession>A0A378JN12</accession>
<keyword evidence="1" id="KW-1133">Transmembrane helix</keyword>
<feature type="transmembrane region" description="Helical" evidence="1">
    <location>
        <begin position="45"/>
        <end position="64"/>
    </location>
</feature>
<keyword evidence="3" id="KW-1185">Reference proteome</keyword>
<sequence>MKVFQNLVFIFSTIATKFSLACPICLTETGQQVRDGIFNSNFVLYLFYSLLPFICFFLIIYAAYHGKISFIRD</sequence>
<keyword evidence="1" id="KW-0472">Membrane</keyword>
<gene>
    <name evidence="2" type="ORF">NCTC13316_02215</name>
</gene>
<protein>
    <submittedName>
        <fullName evidence="2">Uncharacterized protein</fullName>
    </submittedName>
</protein>
<evidence type="ECO:0000313" key="2">
    <source>
        <dbReference type="EMBL" id="STX52111.1"/>
    </source>
</evidence>
<evidence type="ECO:0000313" key="3">
    <source>
        <dbReference type="Proteomes" id="UP000254794"/>
    </source>
</evidence>
<dbReference type="Proteomes" id="UP000254794">
    <property type="component" value="Unassembled WGS sequence"/>
</dbReference>
<dbReference type="AlphaFoldDB" id="A0A378JN12"/>
<name>A0A378JN12_9GAMM</name>
<dbReference type="EMBL" id="UGOD01000001">
    <property type="protein sequence ID" value="STX52111.1"/>
    <property type="molecule type" value="Genomic_DNA"/>
</dbReference>
<reference evidence="2 3" key="1">
    <citation type="submission" date="2018-06" db="EMBL/GenBank/DDBJ databases">
        <authorList>
            <consortium name="Pathogen Informatics"/>
            <person name="Doyle S."/>
        </authorList>
    </citation>
    <scope>NUCLEOTIDE SEQUENCE [LARGE SCALE GENOMIC DNA]</scope>
    <source>
        <strain evidence="2 3">NCTC13316</strain>
    </source>
</reference>
<organism evidence="2 3">
    <name type="scientific">Legionella busanensis</name>
    <dbReference type="NCBI Taxonomy" id="190655"/>
    <lineage>
        <taxon>Bacteria</taxon>
        <taxon>Pseudomonadati</taxon>
        <taxon>Pseudomonadota</taxon>
        <taxon>Gammaproteobacteria</taxon>
        <taxon>Legionellales</taxon>
        <taxon>Legionellaceae</taxon>
        <taxon>Legionella</taxon>
    </lineage>
</organism>